<reference evidence="2" key="1">
    <citation type="journal article" date="2015" name="Nature">
        <title>Complex archaea that bridge the gap between prokaryotes and eukaryotes.</title>
        <authorList>
            <person name="Spang A."/>
            <person name="Saw J.H."/>
            <person name="Jorgensen S.L."/>
            <person name="Zaremba-Niedzwiedzka K."/>
            <person name="Martijn J."/>
            <person name="Lind A.E."/>
            <person name="van Eijk R."/>
            <person name="Schleper C."/>
            <person name="Guy L."/>
            <person name="Ettema T.J."/>
        </authorList>
    </citation>
    <scope>NUCLEOTIDE SEQUENCE</scope>
</reference>
<comment type="caution">
    <text evidence="2">The sequence shown here is derived from an EMBL/GenBank/DDBJ whole genome shotgun (WGS) entry which is preliminary data.</text>
</comment>
<gene>
    <name evidence="2" type="ORF">LCGC14_1255780</name>
</gene>
<accession>A0A0F9P5I9</accession>
<feature type="transmembrane region" description="Helical" evidence="1">
    <location>
        <begin position="12"/>
        <end position="36"/>
    </location>
</feature>
<evidence type="ECO:0000313" key="2">
    <source>
        <dbReference type="EMBL" id="KKM88722.1"/>
    </source>
</evidence>
<dbReference type="EMBL" id="LAZR01006921">
    <property type="protein sequence ID" value="KKM88722.1"/>
    <property type="molecule type" value="Genomic_DNA"/>
</dbReference>
<protein>
    <submittedName>
        <fullName evidence="2">Uncharacterized protein</fullName>
    </submittedName>
</protein>
<keyword evidence="1" id="KW-0812">Transmembrane</keyword>
<dbReference type="AlphaFoldDB" id="A0A0F9P5I9"/>
<name>A0A0F9P5I9_9ZZZZ</name>
<keyword evidence="1" id="KW-1133">Transmembrane helix</keyword>
<keyword evidence="1" id="KW-0472">Membrane</keyword>
<evidence type="ECO:0000256" key="1">
    <source>
        <dbReference type="SAM" id="Phobius"/>
    </source>
</evidence>
<sequence length="82" mass="8987">MDMLNGLEGSMANFVLAGFVAVVAVLAGVFATSLVADQRHTKLKQAEHGERLSSLEAFNEGLRDDVQGMDKKLNRILERMPQ</sequence>
<proteinExistence type="predicted"/>
<organism evidence="2">
    <name type="scientific">marine sediment metagenome</name>
    <dbReference type="NCBI Taxonomy" id="412755"/>
    <lineage>
        <taxon>unclassified sequences</taxon>
        <taxon>metagenomes</taxon>
        <taxon>ecological metagenomes</taxon>
    </lineage>
</organism>